<evidence type="ECO:0000313" key="2">
    <source>
        <dbReference type="Proteomes" id="UP000324800"/>
    </source>
</evidence>
<reference evidence="1 2" key="1">
    <citation type="submission" date="2019-03" db="EMBL/GenBank/DDBJ databases">
        <title>Single cell metagenomics reveals metabolic interactions within the superorganism composed of flagellate Streblomastix strix and complex community of Bacteroidetes bacteria on its surface.</title>
        <authorList>
            <person name="Treitli S.C."/>
            <person name="Kolisko M."/>
            <person name="Husnik F."/>
            <person name="Keeling P."/>
            <person name="Hampl V."/>
        </authorList>
    </citation>
    <scope>NUCLEOTIDE SEQUENCE [LARGE SCALE GENOMIC DNA]</scope>
    <source>
        <strain evidence="1">ST1C</strain>
    </source>
</reference>
<dbReference type="AlphaFoldDB" id="A0A5J4VKN6"/>
<name>A0A5J4VKN6_9EUKA</name>
<accession>A0A5J4VKN6</accession>
<sequence length="88" mass="10346">MQHSRQEIEAMSGDEDEIIDAVIEVAEAELNFLKNAQNKREQKPIIKKQKLDRTEDNEELSELFDALQRRAKKYGTDIRKMRDILAEE</sequence>
<proteinExistence type="predicted"/>
<organism evidence="1 2">
    <name type="scientific">Streblomastix strix</name>
    <dbReference type="NCBI Taxonomy" id="222440"/>
    <lineage>
        <taxon>Eukaryota</taxon>
        <taxon>Metamonada</taxon>
        <taxon>Preaxostyla</taxon>
        <taxon>Oxymonadida</taxon>
        <taxon>Streblomastigidae</taxon>
        <taxon>Streblomastix</taxon>
    </lineage>
</organism>
<protein>
    <submittedName>
        <fullName evidence="1">Uncharacterized protein</fullName>
    </submittedName>
</protein>
<dbReference type="Proteomes" id="UP000324800">
    <property type="component" value="Unassembled WGS sequence"/>
</dbReference>
<dbReference type="EMBL" id="SNRW01006459">
    <property type="protein sequence ID" value="KAA6383034.1"/>
    <property type="molecule type" value="Genomic_DNA"/>
</dbReference>
<comment type="caution">
    <text evidence="1">The sequence shown here is derived from an EMBL/GenBank/DDBJ whole genome shotgun (WGS) entry which is preliminary data.</text>
</comment>
<evidence type="ECO:0000313" key="1">
    <source>
        <dbReference type="EMBL" id="KAA6383034.1"/>
    </source>
</evidence>
<gene>
    <name evidence="1" type="ORF">EZS28_021440</name>
</gene>